<reference evidence="2 3" key="1">
    <citation type="submission" date="2020-04" db="EMBL/GenBank/DDBJ databases">
        <title>Perkinsus chesapeaki whole genome sequence.</title>
        <authorList>
            <person name="Bogema D.R."/>
        </authorList>
    </citation>
    <scope>NUCLEOTIDE SEQUENCE [LARGE SCALE GENOMIC DNA]</scope>
    <source>
        <strain evidence="2">ATCC PRA-425</strain>
    </source>
</reference>
<comment type="caution">
    <text evidence="2">The sequence shown here is derived from an EMBL/GenBank/DDBJ whole genome shotgun (WGS) entry which is preliminary data.</text>
</comment>
<protein>
    <submittedName>
        <fullName evidence="2">Uncharacterized protein</fullName>
    </submittedName>
</protein>
<accession>A0A7J6KKL3</accession>
<name>A0A7J6KKL3_PERCH</name>
<feature type="signal peptide" evidence="1">
    <location>
        <begin position="1"/>
        <end position="24"/>
    </location>
</feature>
<dbReference type="AlphaFoldDB" id="A0A7J6KKL3"/>
<proteinExistence type="predicted"/>
<feature type="non-terminal residue" evidence="2">
    <location>
        <position position="105"/>
    </location>
</feature>
<keyword evidence="1" id="KW-0732">Signal</keyword>
<evidence type="ECO:0000313" key="3">
    <source>
        <dbReference type="Proteomes" id="UP000591131"/>
    </source>
</evidence>
<feature type="chain" id="PRO_5029897028" evidence="1">
    <location>
        <begin position="25"/>
        <end position="105"/>
    </location>
</feature>
<keyword evidence="3" id="KW-1185">Reference proteome</keyword>
<gene>
    <name evidence="2" type="ORF">FOL47_004485</name>
</gene>
<evidence type="ECO:0000256" key="1">
    <source>
        <dbReference type="SAM" id="SignalP"/>
    </source>
</evidence>
<dbReference type="Proteomes" id="UP000591131">
    <property type="component" value="Unassembled WGS sequence"/>
</dbReference>
<dbReference type="EMBL" id="JAAPAO010002547">
    <property type="protein sequence ID" value="KAF4647530.1"/>
    <property type="molecule type" value="Genomic_DNA"/>
</dbReference>
<dbReference type="OrthoDB" id="124329at2759"/>
<evidence type="ECO:0000313" key="2">
    <source>
        <dbReference type="EMBL" id="KAF4647530.1"/>
    </source>
</evidence>
<sequence>MARLRVNLAVLYLCNLALVTIAYSLRCGVHEETKSLEELHAEALSEGAKLVIYHGGDTPDRQDFVVNAFREAYPDINLTMVVDYSKYHNARIDNQLDTNTLVPDI</sequence>
<organism evidence="2 3">
    <name type="scientific">Perkinsus chesapeaki</name>
    <name type="common">Clam parasite</name>
    <name type="synonym">Perkinsus andrewsi</name>
    <dbReference type="NCBI Taxonomy" id="330153"/>
    <lineage>
        <taxon>Eukaryota</taxon>
        <taxon>Sar</taxon>
        <taxon>Alveolata</taxon>
        <taxon>Perkinsozoa</taxon>
        <taxon>Perkinsea</taxon>
        <taxon>Perkinsida</taxon>
        <taxon>Perkinsidae</taxon>
        <taxon>Perkinsus</taxon>
    </lineage>
</organism>